<feature type="transmembrane region" description="Helical" evidence="7">
    <location>
        <begin position="105"/>
        <end position="124"/>
    </location>
</feature>
<dbReference type="GO" id="GO:0043190">
    <property type="term" value="C:ATP-binding cassette (ABC) transporter complex"/>
    <property type="evidence" value="ECO:0007669"/>
    <property type="project" value="TreeGrafter"/>
</dbReference>
<evidence type="ECO:0000256" key="6">
    <source>
        <dbReference type="SAM" id="MobiDB-lite"/>
    </source>
</evidence>
<feature type="transmembrane region" description="Helical" evidence="7">
    <location>
        <begin position="291"/>
        <end position="312"/>
    </location>
</feature>
<reference evidence="8 9" key="1">
    <citation type="submission" date="2023-04" db="EMBL/GenBank/DDBJ databases">
        <title>Ottowia paracancer sp. nov., isolated from human stomach.</title>
        <authorList>
            <person name="Song Y."/>
        </authorList>
    </citation>
    <scope>NUCLEOTIDE SEQUENCE [LARGE SCALE GENOMIC DNA]</scope>
    <source>
        <strain evidence="8 9">10c7w1</strain>
    </source>
</reference>
<evidence type="ECO:0000313" key="8">
    <source>
        <dbReference type="EMBL" id="MDG9700067.1"/>
    </source>
</evidence>
<dbReference type="EMBL" id="JARVII010000022">
    <property type="protein sequence ID" value="MDG9700067.1"/>
    <property type="molecule type" value="Genomic_DNA"/>
</dbReference>
<keyword evidence="4 7" id="KW-1133">Transmembrane helix</keyword>
<dbReference type="Proteomes" id="UP001237156">
    <property type="component" value="Unassembled WGS sequence"/>
</dbReference>
<comment type="subcellular location">
    <subcellularLocation>
        <location evidence="1">Cell membrane</location>
        <topology evidence="1">Multi-pass membrane protein</topology>
    </subcellularLocation>
</comment>
<accession>A0AAW6RMF6</accession>
<proteinExistence type="predicted"/>
<keyword evidence="2" id="KW-1003">Cell membrane</keyword>
<keyword evidence="3 7" id="KW-0812">Transmembrane</keyword>
<feature type="region of interest" description="Disordered" evidence="6">
    <location>
        <begin position="172"/>
        <end position="195"/>
    </location>
</feature>
<name>A0AAW6RMF6_9BURK</name>
<keyword evidence="9" id="KW-1185">Reference proteome</keyword>
<feature type="transmembrane region" description="Helical" evidence="7">
    <location>
        <begin position="12"/>
        <end position="36"/>
    </location>
</feature>
<evidence type="ECO:0000256" key="1">
    <source>
        <dbReference type="ARBA" id="ARBA00004651"/>
    </source>
</evidence>
<feature type="transmembrane region" description="Helical" evidence="7">
    <location>
        <begin position="318"/>
        <end position="338"/>
    </location>
</feature>
<evidence type="ECO:0000313" key="9">
    <source>
        <dbReference type="Proteomes" id="UP001237156"/>
    </source>
</evidence>
<evidence type="ECO:0000256" key="5">
    <source>
        <dbReference type="ARBA" id="ARBA00023136"/>
    </source>
</evidence>
<sequence>MLFDSSLRKELGRSFGATLVVLITIVMTMMLIRTLGQASAGHVNPSEIMLVMGFTVLGHLPTILTLSLFVAITATLSRMYMASEMVVWFASGRGLLAFLPPLLRFAWPVLLGIAVLALAVWPWTNQQVRELRERYESRGDVDRVAPGQFIESAGGRRVLYIDKKAADAVRSATGAPAGRTDFGPARPDAEAEADAPGGNIFIAATEKGREIVTSARGGRLQTQGAERFVILDQGQRLETDLETGEMRLSEFREYGARVSARSLDSAGLQAPRYRSTLALLRQPDRNNQAEFSWRLGLALAALNCVVIALAGTRVNPRVGRSAGMVFSLFAFAAYYNLLNVGQSWVASGKVSLAALLCLLHGGIFAAALGALLLRHWGGWLPRPWARQPAQSVPPDGQKGAA</sequence>
<dbReference type="InterPro" id="IPR005495">
    <property type="entry name" value="LptG/LptF_permease"/>
</dbReference>
<dbReference type="Pfam" id="PF03739">
    <property type="entry name" value="LptF_LptG"/>
    <property type="match status" value="1"/>
</dbReference>
<comment type="caution">
    <text evidence="8">The sequence shown here is derived from an EMBL/GenBank/DDBJ whole genome shotgun (WGS) entry which is preliminary data.</text>
</comment>
<feature type="transmembrane region" description="Helical" evidence="7">
    <location>
        <begin position="48"/>
        <end position="72"/>
    </location>
</feature>
<dbReference type="AlphaFoldDB" id="A0AAW6RMF6"/>
<evidence type="ECO:0000256" key="2">
    <source>
        <dbReference type="ARBA" id="ARBA00022475"/>
    </source>
</evidence>
<dbReference type="GO" id="GO:0015920">
    <property type="term" value="P:lipopolysaccharide transport"/>
    <property type="evidence" value="ECO:0007669"/>
    <property type="project" value="TreeGrafter"/>
</dbReference>
<keyword evidence="5 7" id="KW-0472">Membrane</keyword>
<evidence type="ECO:0000256" key="4">
    <source>
        <dbReference type="ARBA" id="ARBA00022989"/>
    </source>
</evidence>
<dbReference type="PANTHER" id="PTHR33529:SF7">
    <property type="entry name" value="LIPOPOLYSACCHARIDE EXPORT SYSTEM PERMEASE PROTEIN LPTF"/>
    <property type="match status" value="1"/>
</dbReference>
<protein>
    <submittedName>
        <fullName evidence="8">LPS export ABC transporter permease LptF</fullName>
    </submittedName>
</protein>
<evidence type="ECO:0000256" key="3">
    <source>
        <dbReference type="ARBA" id="ARBA00022692"/>
    </source>
</evidence>
<feature type="transmembrane region" description="Helical" evidence="7">
    <location>
        <begin position="350"/>
        <end position="373"/>
    </location>
</feature>
<dbReference type="RefSeq" id="WP_279524857.1">
    <property type="nucleotide sequence ID" value="NZ_JARVII010000022.1"/>
</dbReference>
<organism evidence="8 9">
    <name type="scientific">Ottowia cancrivicina</name>
    <dbReference type="NCBI Taxonomy" id="3040346"/>
    <lineage>
        <taxon>Bacteria</taxon>
        <taxon>Pseudomonadati</taxon>
        <taxon>Pseudomonadota</taxon>
        <taxon>Betaproteobacteria</taxon>
        <taxon>Burkholderiales</taxon>
        <taxon>Comamonadaceae</taxon>
        <taxon>Ottowia</taxon>
    </lineage>
</organism>
<dbReference type="PANTHER" id="PTHR33529">
    <property type="entry name" value="SLR0882 PROTEIN-RELATED"/>
    <property type="match status" value="1"/>
</dbReference>
<gene>
    <name evidence="8" type="primary">lptF</name>
    <name evidence="8" type="ORF">QB898_10160</name>
</gene>
<evidence type="ECO:0000256" key="7">
    <source>
        <dbReference type="SAM" id="Phobius"/>
    </source>
</evidence>